<evidence type="ECO:0000259" key="2">
    <source>
        <dbReference type="PROSITE" id="PS50158"/>
    </source>
</evidence>
<keyword evidence="1" id="KW-0479">Metal-binding</keyword>
<accession>A0A087T386</accession>
<dbReference type="Gene3D" id="4.10.60.10">
    <property type="entry name" value="Zinc finger, CCHC-type"/>
    <property type="match status" value="1"/>
</dbReference>
<dbReference type="SUPFAM" id="SSF50630">
    <property type="entry name" value="Acid proteases"/>
    <property type="match status" value="1"/>
</dbReference>
<dbReference type="SMART" id="SM00343">
    <property type="entry name" value="ZnF_C2HC"/>
    <property type="match status" value="2"/>
</dbReference>
<dbReference type="SUPFAM" id="SSF56219">
    <property type="entry name" value="DNase I-like"/>
    <property type="match status" value="1"/>
</dbReference>
<feature type="domain" description="CCHC-type" evidence="2">
    <location>
        <begin position="60"/>
        <end position="75"/>
    </location>
</feature>
<keyword evidence="1" id="KW-0862">Zinc</keyword>
<dbReference type="InterPro" id="IPR036691">
    <property type="entry name" value="Endo/exonu/phosph_ase_sf"/>
</dbReference>
<dbReference type="GO" id="GO:0008270">
    <property type="term" value="F:zinc ion binding"/>
    <property type="evidence" value="ECO:0007669"/>
    <property type="project" value="UniProtKB-KW"/>
</dbReference>
<evidence type="ECO:0000256" key="1">
    <source>
        <dbReference type="PROSITE-ProRule" id="PRU00047"/>
    </source>
</evidence>
<dbReference type="Pfam" id="PF00098">
    <property type="entry name" value="zf-CCHC"/>
    <property type="match status" value="1"/>
</dbReference>
<organism evidence="3 4">
    <name type="scientific">Stegodyphus mimosarum</name>
    <name type="common">African social velvet spider</name>
    <dbReference type="NCBI Taxonomy" id="407821"/>
    <lineage>
        <taxon>Eukaryota</taxon>
        <taxon>Metazoa</taxon>
        <taxon>Ecdysozoa</taxon>
        <taxon>Arthropoda</taxon>
        <taxon>Chelicerata</taxon>
        <taxon>Arachnida</taxon>
        <taxon>Araneae</taxon>
        <taxon>Araneomorphae</taxon>
        <taxon>Entelegynae</taxon>
        <taxon>Eresoidea</taxon>
        <taxon>Eresidae</taxon>
        <taxon>Stegodyphus</taxon>
    </lineage>
</organism>
<dbReference type="InterPro" id="IPR036875">
    <property type="entry name" value="Znf_CCHC_sf"/>
</dbReference>
<dbReference type="EMBL" id="KK113208">
    <property type="protein sequence ID" value="KFM59575.1"/>
    <property type="molecule type" value="Genomic_DNA"/>
</dbReference>
<dbReference type="InterPro" id="IPR005135">
    <property type="entry name" value="Endo/exonuclease/phosphatase"/>
</dbReference>
<dbReference type="PROSITE" id="PS50158">
    <property type="entry name" value="ZF_CCHC"/>
    <property type="match status" value="1"/>
</dbReference>
<sequence>MHALSRYISDKIPTVKCWNSGALGHIRRNCRTPQSKENNTGDINRELNAMRWKKSDKKPKCWNCGVQGHIRKNCRISHSPVNKIISQQRRRNQMNDHVEDRRLPDNEKLYFKELKISAVSGNSNGLSIDGHIDGVPSNMIIDTGANVTVIRKDLVQLFKDNLIWTPSCVTLQTTSSEKMDIGKLNIIAGDYNAHNTIWGYATTDIKGRFMEDFLSSYNLTLHNTRDAPPTFDRIHAQGWPDLTISSATAAHLIQDWTVDDEVSLSDHRYITFKIAQPTTVNVFKRYNLPGRQKRAFTNKVKTLLGNIEQQLPQANTKEDLENFPAEIQKSIQQACNDKLPQRSAKKLHTLNWWNSEPRTQQKKCRALRRKLKQERRLNLTAVTLSIYRRERARCKRSILQAKLNSWRTFCTEKKRLWYSSQDHD</sequence>
<dbReference type="SUPFAM" id="SSF57756">
    <property type="entry name" value="Retrovirus zinc finger-like domains"/>
    <property type="match status" value="2"/>
</dbReference>
<dbReference type="PROSITE" id="PS00141">
    <property type="entry name" value="ASP_PROTEASE"/>
    <property type="match status" value="1"/>
</dbReference>
<dbReference type="Gene3D" id="3.60.10.10">
    <property type="entry name" value="Endonuclease/exonuclease/phosphatase"/>
    <property type="match status" value="1"/>
</dbReference>
<dbReference type="OrthoDB" id="6437148at2759"/>
<dbReference type="GO" id="GO:0004190">
    <property type="term" value="F:aspartic-type endopeptidase activity"/>
    <property type="evidence" value="ECO:0007669"/>
    <property type="project" value="InterPro"/>
</dbReference>
<gene>
    <name evidence="3" type="ORF">X975_12160</name>
</gene>
<dbReference type="GO" id="GO:0003676">
    <property type="term" value="F:nucleic acid binding"/>
    <property type="evidence" value="ECO:0007669"/>
    <property type="project" value="InterPro"/>
</dbReference>
<protein>
    <recommendedName>
        <fullName evidence="2">CCHC-type domain-containing protein</fullName>
    </recommendedName>
</protein>
<dbReference type="Proteomes" id="UP000054359">
    <property type="component" value="Unassembled WGS sequence"/>
</dbReference>
<dbReference type="InterPro" id="IPR001969">
    <property type="entry name" value="Aspartic_peptidase_AS"/>
</dbReference>
<keyword evidence="1" id="KW-0863">Zinc-finger</keyword>
<dbReference type="GO" id="GO:0006508">
    <property type="term" value="P:proteolysis"/>
    <property type="evidence" value="ECO:0007669"/>
    <property type="project" value="InterPro"/>
</dbReference>
<feature type="non-terminal residue" evidence="3">
    <location>
        <position position="424"/>
    </location>
</feature>
<evidence type="ECO:0000313" key="4">
    <source>
        <dbReference type="Proteomes" id="UP000054359"/>
    </source>
</evidence>
<evidence type="ECO:0000313" key="3">
    <source>
        <dbReference type="EMBL" id="KFM59575.1"/>
    </source>
</evidence>
<dbReference type="Pfam" id="PF14529">
    <property type="entry name" value="Exo_endo_phos_2"/>
    <property type="match status" value="1"/>
</dbReference>
<keyword evidence="4" id="KW-1185">Reference proteome</keyword>
<dbReference type="InterPro" id="IPR001878">
    <property type="entry name" value="Znf_CCHC"/>
</dbReference>
<dbReference type="AlphaFoldDB" id="A0A087T386"/>
<reference evidence="3 4" key="1">
    <citation type="submission" date="2013-11" db="EMBL/GenBank/DDBJ databases">
        <title>Genome sequencing of Stegodyphus mimosarum.</title>
        <authorList>
            <person name="Bechsgaard J."/>
        </authorList>
    </citation>
    <scope>NUCLEOTIDE SEQUENCE [LARGE SCALE GENOMIC DNA]</scope>
</reference>
<name>A0A087T386_STEMI</name>
<dbReference type="InterPro" id="IPR021109">
    <property type="entry name" value="Peptidase_aspartic_dom_sf"/>
</dbReference>
<proteinExistence type="predicted"/>